<keyword evidence="2 4" id="KW-0396">Initiation factor</keyword>
<keyword evidence="1 4" id="KW-0963">Cytoplasm</keyword>
<dbReference type="InterPro" id="IPR019010">
    <property type="entry name" value="eIF3e_N"/>
</dbReference>
<dbReference type="GO" id="GO:0001732">
    <property type="term" value="P:formation of cytoplasmic translation initiation complex"/>
    <property type="evidence" value="ECO:0007669"/>
    <property type="project" value="UniProtKB-UniRule"/>
</dbReference>
<comment type="subunit">
    <text evidence="4 5">Component of the eukaryotic translation initiation factor 3 (eIF-3) complex.</text>
</comment>
<feature type="domain" description="PCI" evidence="6">
    <location>
        <begin position="228"/>
        <end position="411"/>
    </location>
</feature>
<dbReference type="GO" id="GO:0008541">
    <property type="term" value="C:proteasome regulatory particle, lid subcomplex"/>
    <property type="evidence" value="ECO:0007669"/>
    <property type="project" value="UniProtKB-ARBA"/>
</dbReference>
<dbReference type="PhylomeDB" id="A0A061BA33"/>
<dbReference type="Pfam" id="PF21357">
    <property type="entry name" value="EIF3E_C"/>
    <property type="match status" value="1"/>
</dbReference>
<evidence type="ECO:0000256" key="4">
    <source>
        <dbReference type="HAMAP-Rule" id="MF_03004"/>
    </source>
</evidence>
<reference evidence="7" key="1">
    <citation type="journal article" date="2014" name="Genome Announc.">
        <title>Genome sequence of the yeast Cyberlindnera fabianii (Hansenula fabianii).</title>
        <authorList>
            <person name="Freel K.C."/>
            <person name="Sarilar V."/>
            <person name="Neuveglise C."/>
            <person name="Devillers H."/>
            <person name="Friedrich A."/>
            <person name="Schacherer J."/>
        </authorList>
    </citation>
    <scope>NUCLEOTIDE SEQUENCE</scope>
    <source>
        <strain evidence="7">YJS4271</strain>
    </source>
</reference>
<dbReference type="InterPro" id="IPR016650">
    <property type="entry name" value="eIF3e"/>
</dbReference>
<dbReference type="InterPro" id="IPR036390">
    <property type="entry name" value="WH_DNA-bd_sf"/>
</dbReference>
<evidence type="ECO:0000256" key="3">
    <source>
        <dbReference type="ARBA" id="ARBA00022917"/>
    </source>
</evidence>
<dbReference type="SUPFAM" id="SSF46785">
    <property type="entry name" value="Winged helix' DNA-binding domain"/>
    <property type="match status" value="1"/>
</dbReference>
<protein>
    <recommendedName>
        <fullName evidence="4 5">Eukaryotic translation initiation factor 3 subunit E</fullName>
        <shortName evidence="4">eIF3e</shortName>
    </recommendedName>
</protein>
<evidence type="ECO:0000256" key="5">
    <source>
        <dbReference type="PIRNR" id="PIRNR016255"/>
    </source>
</evidence>
<comment type="subcellular location">
    <subcellularLocation>
        <location evidence="4 5">Cytoplasm</location>
    </subcellularLocation>
</comment>
<proteinExistence type="inferred from homology"/>
<evidence type="ECO:0000313" key="7">
    <source>
        <dbReference type="EMBL" id="CDR43774.1"/>
    </source>
</evidence>
<dbReference type="SMART" id="SM00088">
    <property type="entry name" value="PINT"/>
    <property type="match status" value="1"/>
</dbReference>
<dbReference type="GO" id="GO:0033290">
    <property type="term" value="C:eukaryotic 48S preinitiation complex"/>
    <property type="evidence" value="ECO:0007669"/>
    <property type="project" value="UniProtKB-UniRule"/>
</dbReference>
<dbReference type="Pfam" id="PF09440">
    <property type="entry name" value="eIF3_N"/>
    <property type="match status" value="1"/>
</dbReference>
<dbReference type="SMART" id="SM01186">
    <property type="entry name" value="eIF3_N"/>
    <property type="match status" value="1"/>
</dbReference>
<dbReference type="CDD" id="cd21378">
    <property type="entry name" value="eIF3E"/>
    <property type="match status" value="1"/>
</dbReference>
<dbReference type="PANTHER" id="PTHR10317">
    <property type="entry name" value="EUKARYOTIC TRANSLATION INITIATION FACTOR 3 SUBUNIT E"/>
    <property type="match status" value="1"/>
</dbReference>
<dbReference type="PROSITE" id="PS50250">
    <property type="entry name" value="PCI"/>
    <property type="match status" value="1"/>
</dbReference>
<comment type="similarity">
    <text evidence="4 5">Belongs to the eIF-3 subunit E family.</text>
</comment>
<dbReference type="OrthoDB" id="417252at2759"/>
<dbReference type="EMBL" id="LK052897">
    <property type="protein sequence ID" value="CDR43774.1"/>
    <property type="molecule type" value="Genomic_DNA"/>
</dbReference>
<dbReference type="VEuPathDB" id="FungiDB:BON22_4716"/>
<dbReference type="InterPro" id="IPR000717">
    <property type="entry name" value="PCI_dom"/>
</dbReference>
<evidence type="ECO:0000256" key="1">
    <source>
        <dbReference type="ARBA" id="ARBA00022490"/>
    </source>
</evidence>
<dbReference type="AlphaFoldDB" id="A0A061BA33"/>
<sequence length="442" mass="51025">MSDLSAEEVAIARQFDLTQKVIPFFDRHLLYPILESLRDVYDDRAITKLTYDLFKDTNMTGFLKEQWKLLEGNENYSKEILDKDTQIEKTLAQLSQEAQKTLDVLNKQEVQEDLKQDKLLNQEYLAKNHNITEEDIDKLYEFGQFQYNRGDYVMASDLLANFRALSTSNEKVLNATWGKFACEILRTEWDAALKELAKLREIVDSRSFGEPLTQLHSRTWVIHWSLFPFFNIENGLESLVDLYFSSSYLSTIQAACPWILRYLVAAVVASESSTKNNLSNPAFQKRLKELIGVVGQEQYEYNDPLTSFIKALYIDFDFVQANAKLQDASAILKTDFFLQNIADVFVQNARHLISEVYCRVHQKIDLNDFSKSLNLTREEGEKWIANLIKETKMDAKIDESEGTVILNHTHNSVYQQVIEKTKGLSFKANQILATALKQDNVQ</sequence>
<keyword evidence="3 4" id="KW-0648">Protein biosynthesis</keyword>
<dbReference type="PIRSF" id="PIRSF016255">
    <property type="entry name" value="eIF3e_su6"/>
    <property type="match status" value="1"/>
</dbReference>
<accession>A0A061BA33</accession>
<name>A0A061BA33_CYBFA</name>
<dbReference type="VEuPathDB" id="FungiDB:BON22_4717"/>
<dbReference type="GO" id="GO:0003743">
    <property type="term" value="F:translation initiation factor activity"/>
    <property type="evidence" value="ECO:0007669"/>
    <property type="project" value="UniProtKB-UniRule"/>
</dbReference>
<evidence type="ECO:0000256" key="2">
    <source>
        <dbReference type="ARBA" id="ARBA00022540"/>
    </source>
</evidence>
<evidence type="ECO:0000259" key="6">
    <source>
        <dbReference type="PROSITE" id="PS50250"/>
    </source>
</evidence>
<dbReference type="GO" id="GO:0016282">
    <property type="term" value="C:eukaryotic 43S preinitiation complex"/>
    <property type="evidence" value="ECO:0007669"/>
    <property type="project" value="UniProtKB-UniRule"/>
</dbReference>
<dbReference type="GO" id="GO:0071540">
    <property type="term" value="C:eukaryotic translation initiation factor 3 complex, eIF3e"/>
    <property type="evidence" value="ECO:0007669"/>
    <property type="project" value="UniProtKB-UniRule"/>
</dbReference>
<gene>
    <name evidence="4" type="primary">INT6</name>
    <name evidence="7" type="ORF">CYFA0S_12e04192g</name>
</gene>
<dbReference type="Pfam" id="PF01399">
    <property type="entry name" value="PCI"/>
    <property type="match status" value="1"/>
</dbReference>
<comment type="function">
    <text evidence="4">Component of the eukaryotic translation initiation factor 3 (eIF-3) complex, which is involved in protein synthesis of a specialized repertoire of mRNAs and, together with other initiation factors, stimulates binding of mRNA and methionyl-tRNAi to the 40S ribosome. The eIF-3 complex specifically targets and initiates translation of a subset of mRNAs involved in cell proliferation.</text>
</comment>
<dbReference type="Gene3D" id="1.25.40.570">
    <property type="match status" value="1"/>
</dbReference>
<organism evidence="7">
    <name type="scientific">Cyberlindnera fabianii</name>
    <name type="common">Yeast</name>
    <name type="synonym">Hansenula fabianii</name>
    <dbReference type="NCBI Taxonomy" id="36022"/>
    <lineage>
        <taxon>Eukaryota</taxon>
        <taxon>Fungi</taxon>
        <taxon>Dikarya</taxon>
        <taxon>Ascomycota</taxon>
        <taxon>Saccharomycotina</taxon>
        <taxon>Saccharomycetes</taxon>
        <taxon>Phaffomycetales</taxon>
        <taxon>Phaffomycetaceae</taxon>
        <taxon>Cyberlindnera</taxon>
    </lineage>
</organism>
<dbReference type="HAMAP" id="MF_03004">
    <property type="entry name" value="eIF3e"/>
    <property type="match status" value="1"/>
</dbReference>